<dbReference type="PANTHER" id="PTHR31221:SF1">
    <property type="entry name" value="WRKY TRANSCRIPTION FACTOR 33-RELATED"/>
    <property type="match status" value="1"/>
</dbReference>
<dbReference type="SUPFAM" id="SSF118290">
    <property type="entry name" value="WRKY DNA-binding domain"/>
    <property type="match status" value="2"/>
</dbReference>
<gene>
    <name evidence="9" type="ORF">CEY00_Acc14802</name>
</gene>
<dbReference type="Pfam" id="PF03106">
    <property type="entry name" value="WRKY"/>
    <property type="match status" value="2"/>
</dbReference>
<dbReference type="Gene3D" id="2.20.25.80">
    <property type="entry name" value="WRKY domain"/>
    <property type="match status" value="2"/>
</dbReference>
<proteinExistence type="predicted"/>
<evidence type="ECO:0000313" key="10">
    <source>
        <dbReference type="Proteomes" id="UP000241394"/>
    </source>
</evidence>
<dbReference type="InterPro" id="IPR044810">
    <property type="entry name" value="WRKY_plant"/>
</dbReference>
<evidence type="ECO:0000256" key="3">
    <source>
        <dbReference type="ARBA" id="ARBA00023015"/>
    </source>
</evidence>
<comment type="caution">
    <text evidence="9">The sequence shown here is derived from an EMBL/GenBank/DDBJ whole genome shotgun (WGS) entry which is preliminary data.</text>
</comment>
<dbReference type="FunFam" id="2.20.25.80:FF:000001">
    <property type="entry name" value="WRKY transcription factor 33"/>
    <property type="match status" value="1"/>
</dbReference>
<dbReference type="EMBL" id="NKQK01000013">
    <property type="protein sequence ID" value="PSS14181.1"/>
    <property type="molecule type" value="Genomic_DNA"/>
</dbReference>
<feature type="region of interest" description="Disordered" evidence="7">
    <location>
        <begin position="218"/>
        <end position="281"/>
    </location>
</feature>
<dbReference type="InterPro" id="IPR003657">
    <property type="entry name" value="WRKY_dom"/>
</dbReference>
<reference evidence="9 10" key="1">
    <citation type="submission" date="2017-07" db="EMBL/GenBank/DDBJ databases">
        <title>An improved, manually edited Actinidia chinensis var. chinensis (kiwifruit) genome highlights the challenges associated with draft genomes and gene prediction in plants.</title>
        <authorList>
            <person name="Pilkington S."/>
            <person name="Crowhurst R."/>
            <person name="Hilario E."/>
            <person name="Nardozza S."/>
            <person name="Fraser L."/>
            <person name="Peng Y."/>
            <person name="Gunaseelan K."/>
            <person name="Simpson R."/>
            <person name="Tahir J."/>
            <person name="Deroles S."/>
            <person name="Templeton K."/>
            <person name="Luo Z."/>
            <person name="Davy M."/>
            <person name="Cheng C."/>
            <person name="Mcneilage M."/>
            <person name="Scaglione D."/>
            <person name="Liu Y."/>
            <person name="Zhang Q."/>
            <person name="Datson P."/>
            <person name="De Silva N."/>
            <person name="Gardiner S."/>
            <person name="Bassett H."/>
            <person name="Chagne D."/>
            <person name="Mccallum J."/>
            <person name="Dzierzon H."/>
            <person name="Deng C."/>
            <person name="Wang Y.-Y."/>
            <person name="Barron N."/>
            <person name="Manako K."/>
            <person name="Bowen J."/>
            <person name="Foster T."/>
            <person name="Erridge Z."/>
            <person name="Tiffin H."/>
            <person name="Waite C."/>
            <person name="Davies K."/>
            <person name="Grierson E."/>
            <person name="Laing W."/>
            <person name="Kirk R."/>
            <person name="Chen X."/>
            <person name="Wood M."/>
            <person name="Montefiori M."/>
            <person name="Brummell D."/>
            <person name="Schwinn K."/>
            <person name="Catanach A."/>
            <person name="Fullerton C."/>
            <person name="Li D."/>
            <person name="Meiyalaghan S."/>
            <person name="Nieuwenhuizen N."/>
            <person name="Read N."/>
            <person name="Prakash R."/>
            <person name="Hunter D."/>
            <person name="Zhang H."/>
            <person name="Mckenzie M."/>
            <person name="Knabel M."/>
            <person name="Harris A."/>
            <person name="Allan A."/>
            <person name="Chen A."/>
            <person name="Janssen B."/>
            <person name="Plunkett B."/>
            <person name="Dwamena C."/>
            <person name="Voogd C."/>
            <person name="Leif D."/>
            <person name="Lafferty D."/>
            <person name="Souleyre E."/>
            <person name="Varkonyi-Gasic E."/>
            <person name="Gambi F."/>
            <person name="Hanley J."/>
            <person name="Yao J.-L."/>
            <person name="Cheung J."/>
            <person name="David K."/>
            <person name="Warren B."/>
            <person name="Marsh K."/>
            <person name="Snowden K."/>
            <person name="Lin-Wang K."/>
            <person name="Brian L."/>
            <person name="Martinez-Sanchez M."/>
            <person name="Wang M."/>
            <person name="Ileperuma N."/>
            <person name="Macnee N."/>
            <person name="Campin R."/>
            <person name="Mcatee P."/>
            <person name="Drummond R."/>
            <person name="Espley R."/>
            <person name="Ireland H."/>
            <person name="Wu R."/>
            <person name="Atkinson R."/>
            <person name="Karunairetnam S."/>
            <person name="Bulley S."/>
            <person name="Chunkath S."/>
            <person name="Hanley Z."/>
            <person name="Storey R."/>
            <person name="Thrimawithana A."/>
            <person name="Thomson S."/>
            <person name="David C."/>
            <person name="Testolin R."/>
        </authorList>
    </citation>
    <scope>NUCLEOTIDE SEQUENCE [LARGE SCALE GENOMIC DNA]</scope>
    <source>
        <strain evidence="10">cv. Red5</strain>
        <tissue evidence="9">Young leaf</tissue>
    </source>
</reference>
<dbReference type="InterPro" id="IPR036576">
    <property type="entry name" value="WRKY_dom_sf"/>
</dbReference>
<keyword evidence="10" id="KW-1185">Reference proteome</keyword>
<dbReference type="Gramene" id="PSS14181">
    <property type="protein sequence ID" value="PSS14181"/>
    <property type="gene ID" value="CEY00_Acc14802"/>
</dbReference>
<organism evidence="9 10">
    <name type="scientific">Actinidia chinensis var. chinensis</name>
    <name type="common">Chinese soft-hair kiwi</name>
    <dbReference type="NCBI Taxonomy" id="1590841"/>
    <lineage>
        <taxon>Eukaryota</taxon>
        <taxon>Viridiplantae</taxon>
        <taxon>Streptophyta</taxon>
        <taxon>Embryophyta</taxon>
        <taxon>Tracheophyta</taxon>
        <taxon>Spermatophyta</taxon>
        <taxon>Magnoliopsida</taxon>
        <taxon>eudicotyledons</taxon>
        <taxon>Gunneridae</taxon>
        <taxon>Pentapetalae</taxon>
        <taxon>asterids</taxon>
        <taxon>Ericales</taxon>
        <taxon>Actinidiaceae</taxon>
        <taxon>Actinidia</taxon>
    </lineage>
</organism>
<comment type="subcellular location">
    <subcellularLocation>
        <location evidence="1">Nucleus</location>
    </subcellularLocation>
</comment>
<feature type="domain" description="WRKY" evidence="8">
    <location>
        <begin position="288"/>
        <end position="353"/>
    </location>
</feature>
<dbReference type="SMART" id="SM00774">
    <property type="entry name" value="WRKY"/>
    <property type="match status" value="2"/>
</dbReference>
<evidence type="ECO:0000256" key="7">
    <source>
        <dbReference type="SAM" id="MobiDB-lite"/>
    </source>
</evidence>
<keyword evidence="6" id="KW-0539">Nucleus</keyword>
<dbReference type="InParanoid" id="A0A2R6QST4"/>
<evidence type="ECO:0000256" key="4">
    <source>
        <dbReference type="ARBA" id="ARBA00023125"/>
    </source>
</evidence>
<keyword evidence="4" id="KW-0238">DNA-binding</keyword>
<protein>
    <submittedName>
        <fullName evidence="9">WRKY transcription factor</fullName>
    </submittedName>
</protein>
<sequence length="421" mass="46662">MASSSERTTPNFSFMSSTTTSFIDLLAQDQPFSAATSLSPSSYFAVPPGLSLADLLDSPVLSSSKILPSAKTGAFPIQDIAKQEQKNYSNFSFQTQTLPPTSTHMSFQSQVLTENQTMGFEEPTETETNSQIHRFQSDYDQRNQTSDDGYNWRKYGQKQVKERENPRSYYKCSNPNCPRKKIIERSFSNGHITKIVYKGNHNHPKPQSVRRSSANQIPDESFFSHGSGPLDSAATMENSSVTAGDDDFDEDEPDSKRWQVEGESEGISSSSSLSGGGREPRVVVQTRSDIDILDDGYRWRKYGQKVVKGNPNPRSYYKCTSQGCPVRKHVERASHDLREVITTYEGKHNHEVPGPRGGGSHSAARPLPITATAAAAIRPLAMSHSSTTTNYSMTNAQYVGNVFSTANEETRDDMFSELLLS</sequence>
<dbReference type="AlphaFoldDB" id="A0A2R6QST4"/>
<dbReference type="GO" id="GO:0005634">
    <property type="term" value="C:nucleus"/>
    <property type="evidence" value="ECO:0007669"/>
    <property type="project" value="UniProtKB-SubCell"/>
</dbReference>
<dbReference type="STRING" id="1590841.A0A2R6QST4"/>
<evidence type="ECO:0000313" key="9">
    <source>
        <dbReference type="EMBL" id="PSS14181.1"/>
    </source>
</evidence>
<feature type="compositionally biased region" description="Acidic residues" evidence="7">
    <location>
        <begin position="244"/>
        <end position="253"/>
    </location>
</feature>
<evidence type="ECO:0000256" key="6">
    <source>
        <dbReference type="ARBA" id="ARBA00023242"/>
    </source>
</evidence>
<feature type="domain" description="WRKY" evidence="8">
    <location>
        <begin position="141"/>
        <end position="206"/>
    </location>
</feature>
<dbReference type="GO" id="GO:0043565">
    <property type="term" value="F:sequence-specific DNA binding"/>
    <property type="evidence" value="ECO:0007669"/>
    <property type="project" value="InterPro"/>
</dbReference>
<keyword evidence="2" id="KW-0677">Repeat</keyword>
<dbReference type="GO" id="GO:0003700">
    <property type="term" value="F:DNA-binding transcription factor activity"/>
    <property type="evidence" value="ECO:0007669"/>
    <property type="project" value="InterPro"/>
</dbReference>
<evidence type="ECO:0000259" key="8">
    <source>
        <dbReference type="PROSITE" id="PS50811"/>
    </source>
</evidence>
<evidence type="ECO:0000256" key="2">
    <source>
        <dbReference type="ARBA" id="ARBA00022737"/>
    </source>
</evidence>
<dbReference type="Proteomes" id="UP000241394">
    <property type="component" value="Chromosome LG13"/>
</dbReference>
<evidence type="ECO:0000256" key="5">
    <source>
        <dbReference type="ARBA" id="ARBA00023163"/>
    </source>
</evidence>
<dbReference type="PROSITE" id="PS50811">
    <property type="entry name" value="WRKY"/>
    <property type="match status" value="2"/>
</dbReference>
<dbReference type="OMA" id="NGWSFPE"/>
<keyword evidence="3" id="KW-0805">Transcription regulation</keyword>
<dbReference type="SMR" id="A0A2R6QST4"/>
<dbReference type="FunFam" id="2.20.25.80:FF:000006">
    <property type="entry name" value="WRKY transcription factor"/>
    <property type="match status" value="1"/>
</dbReference>
<dbReference type="PANTHER" id="PTHR31221">
    <property type="entry name" value="WRKY TRANSCRIPTION FACTOR PROTEIN 1-RELATED"/>
    <property type="match status" value="1"/>
</dbReference>
<keyword evidence="5" id="KW-0804">Transcription</keyword>
<reference evidence="10" key="2">
    <citation type="journal article" date="2018" name="BMC Genomics">
        <title>A manually annotated Actinidia chinensis var. chinensis (kiwifruit) genome highlights the challenges associated with draft genomes and gene prediction in plants.</title>
        <authorList>
            <person name="Pilkington S.M."/>
            <person name="Crowhurst R."/>
            <person name="Hilario E."/>
            <person name="Nardozza S."/>
            <person name="Fraser L."/>
            <person name="Peng Y."/>
            <person name="Gunaseelan K."/>
            <person name="Simpson R."/>
            <person name="Tahir J."/>
            <person name="Deroles S.C."/>
            <person name="Templeton K."/>
            <person name="Luo Z."/>
            <person name="Davy M."/>
            <person name="Cheng C."/>
            <person name="McNeilage M."/>
            <person name="Scaglione D."/>
            <person name="Liu Y."/>
            <person name="Zhang Q."/>
            <person name="Datson P."/>
            <person name="De Silva N."/>
            <person name="Gardiner S.E."/>
            <person name="Bassett H."/>
            <person name="Chagne D."/>
            <person name="McCallum J."/>
            <person name="Dzierzon H."/>
            <person name="Deng C."/>
            <person name="Wang Y.Y."/>
            <person name="Barron L."/>
            <person name="Manako K."/>
            <person name="Bowen J."/>
            <person name="Foster T.M."/>
            <person name="Erridge Z.A."/>
            <person name="Tiffin H."/>
            <person name="Waite C.N."/>
            <person name="Davies K.M."/>
            <person name="Grierson E.P."/>
            <person name="Laing W.A."/>
            <person name="Kirk R."/>
            <person name="Chen X."/>
            <person name="Wood M."/>
            <person name="Montefiori M."/>
            <person name="Brummell D.A."/>
            <person name="Schwinn K.E."/>
            <person name="Catanach A."/>
            <person name="Fullerton C."/>
            <person name="Li D."/>
            <person name="Meiyalaghan S."/>
            <person name="Nieuwenhuizen N."/>
            <person name="Read N."/>
            <person name="Prakash R."/>
            <person name="Hunter D."/>
            <person name="Zhang H."/>
            <person name="McKenzie M."/>
            <person name="Knabel M."/>
            <person name="Harris A."/>
            <person name="Allan A.C."/>
            <person name="Gleave A."/>
            <person name="Chen A."/>
            <person name="Janssen B.J."/>
            <person name="Plunkett B."/>
            <person name="Ampomah-Dwamena C."/>
            <person name="Voogd C."/>
            <person name="Leif D."/>
            <person name="Lafferty D."/>
            <person name="Souleyre E.J.F."/>
            <person name="Varkonyi-Gasic E."/>
            <person name="Gambi F."/>
            <person name="Hanley J."/>
            <person name="Yao J.L."/>
            <person name="Cheung J."/>
            <person name="David K.M."/>
            <person name="Warren B."/>
            <person name="Marsh K."/>
            <person name="Snowden K.C."/>
            <person name="Lin-Wang K."/>
            <person name="Brian L."/>
            <person name="Martinez-Sanchez M."/>
            <person name="Wang M."/>
            <person name="Ileperuma N."/>
            <person name="Macnee N."/>
            <person name="Campin R."/>
            <person name="McAtee P."/>
            <person name="Drummond R.S.M."/>
            <person name="Espley R.V."/>
            <person name="Ireland H.S."/>
            <person name="Wu R."/>
            <person name="Atkinson R.G."/>
            <person name="Karunairetnam S."/>
            <person name="Bulley S."/>
            <person name="Chunkath S."/>
            <person name="Hanley Z."/>
            <person name="Storey R."/>
            <person name="Thrimawithana A.H."/>
            <person name="Thomson S."/>
            <person name="David C."/>
            <person name="Testolin R."/>
            <person name="Huang H."/>
            <person name="Hellens R.P."/>
            <person name="Schaffer R.J."/>
        </authorList>
    </citation>
    <scope>NUCLEOTIDE SEQUENCE [LARGE SCALE GENOMIC DNA]</scope>
    <source>
        <strain evidence="10">cv. Red5</strain>
    </source>
</reference>
<name>A0A2R6QST4_ACTCC</name>
<dbReference type="OrthoDB" id="5065855at2759"/>
<evidence type="ECO:0000256" key="1">
    <source>
        <dbReference type="ARBA" id="ARBA00004123"/>
    </source>
</evidence>
<accession>A0A2R6QST4</accession>